<protein>
    <submittedName>
        <fullName evidence="7">Lipopolysaccharide biosynthesis protein</fullName>
    </submittedName>
</protein>
<evidence type="ECO:0000256" key="5">
    <source>
        <dbReference type="ARBA" id="ARBA00023136"/>
    </source>
</evidence>
<dbReference type="OrthoDB" id="7011692at2"/>
<keyword evidence="3 6" id="KW-0812">Transmembrane</keyword>
<keyword evidence="8" id="KW-1185">Reference proteome</keyword>
<accession>A0A3P1BIE9</accession>
<feature type="transmembrane region" description="Helical" evidence="6">
    <location>
        <begin position="245"/>
        <end position="267"/>
    </location>
</feature>
<feature type="transmembrane region" description="Helical" evidence="6">
    <location>
        <begin position="216"/>
        <end position="239"/>
    </location>
</feature>
<evidence type="ECO:0000313" key="7">
    <source>
        <dbReference type="EMBL" id="RRB00877.1"/>
    </source>
</evidence>
<feature type="transmembrane region" description="Helical" evidence="6">
    <location>
        <begin position="400"/>
        <end position="418"/>
    </location>
</feature>
<sequence>MFRRILQSIAASVLGQAGQILIQLISVPLLIQYWGLDYYGEWLLLFTIPSYLSLSDAGLASALSNELLMNISRKEHAKAAQLLGYGMTAIIGFGVIVSVVLALGLHLSDFTTWLKIKYINESDAWLTLLLLMLYVMLALQQELLSAVPRAEGDNAGGRIWITTTRLIEFGVVILMVSQGRKAETVALTYAIVRGMSWLGMFLYYRRHYHWVSQVRIGLFPIASIRHLLGPSLAFFGFAFANSLVLQGSTLLIGAFMTPTYVVIYTTLRTLCNFIRQIINVLTSAIWPELTRALVDHDFSKAILLHRRVCQIAFWSAFLFLIAMEITGGTILSVWTKGTIQPVQPVFTVLLLTALPYSLWNTSATTAISINRHQSIAFAFVMSSLGALAAAIWLIPRYGLAGMAIGLLLGDFFMVVRVFQNSLSILLEERIGKFLPAIIMDFAWLSQLRK</sequence>
<evidence type="ECO:0000256" key="3">
    <source>
        <dbReference type="ARBA" id="ARBA00022692"/>
    </source>
</evidence>
<evidence type="ECO:0000256" key="1">
    <source>
        <dbReference type="ARBA" id="ARBA00004651"/>
    </source>
</evidence>
<comment type="subcellular location">
    <subcellularLocation>
        <location evidence="1">Cell membrane</location>
        <topology evidence="1">Multi-pass membrane protein</topology>
    </subcellularLocation>
</comment>
<evidence type="ECO:0000256" key="4">
    <source>
        <dbReference type="ARBA" id="ARBA00022989"/>
    </source>
</evidence>
<proteinExistence type="predicted"/>
<feature type="transmembrane region" description="Helical" evidence="6">
    <location>
        <begin position="345"/>
        <end position="363"/>
    </location>
</feature>
<dbReference type="PANTHER" id="PTHR30250">
    <property type="entry name" value="PST FAMILY PREDICTED COLANIC ACID TRANSPORTER"/>
    <property type="match status" value="1"/>
</dbReference>
<gene>
    <name evidence="7" type="ORF">EHT25_22065</name>
</gene>
<dbReference type="Proteomes" id="UP000271925">
    <property type="component" value="Unassembled WGS sequence"/>
</dbReference>
<keyword evidence="2" id="KW-1003">Cell membrane</keyword>
<keyword evidence="4 6" id="KW-1133">Transmembrane helix</keyword>
<dbReference type="RefSeq" id="WP_124877342.1">
    <property type="nucleotide sequence ID" value="NZ_RQJO01000010.1"/>
</dbReference>
<feature type="transmembrane region" description="Helical" evidence="6">
    <location>
        <begin position="159"/>
        <end position="179"/>
    </location>
</feature>
<dbReference type="InterPro" id="IPR050833">
    <property type="entry name" value="Poly_Biosynth_Transport"/>
</dbReference>
<name>A0A3P1BIE9_9BACT</name>
<reference evidence="7 8" key="1">
    <citation type="submission" date="2018-11" db="EMBL/GenBank/DDBJ databases">
        <authorList>
            <person name="Zhou Z."/>
            <person name="Wang G."/>
        </authorList>
    </citation>
    <scope>NUCLEOTIDE SEQUENCE [LARGE SCALE GENOMIC DNA]</scope>
    <source>
        <strain evidence="7 8">KCTC52004</strain>
    </source>
</reference>
<feature type="transmembrane region" description="Helical" evidence="6">
    <location>
        <begin position="125"/>
        <end position="147"/>
    </location>
</feature>
<dbReference type="PANTHER" id="PTHR30250:SF26">
    <property type="entry name" value="PSMA PROTEIN"/>
    <property type="match status" value="1"/>
</dbReference>
<feature type="transmembrane region" description="Helical" evidence="6">
    <location>
        <begin position="12"/>
        <end position="36"/>
    </location>
</feature>
<organism evidence="7 8">
    <name type="scientific">Larkinella rosea</name>
    <dbReference type="NCBI Taxonomy" id="2025312"/>
    <lineage>
        <taxon>Bacteria</taxon>
        <taxon>Pseudomonadati</taxon>
        <taxon>Bacteroidota</taxon>
        <taxon>Cytophagia</taxon>
        <taxon>Cytophagales</taxon>
        <taxon>Spirosomataceae</taxon>
        <taxon>Larkinella</taxon>
    </lineage>
</organism>
<comment type="caution">
    <text evidence="7">The sequence shown here is derived from an EMBL/GenBank/DDBJ whole genome shotgun (WGS) entry which is preliminary data.</text>
</comment>
<keyword evidence="5 6" id="KW-0472">Membrane</keyword>
<dbReference type="GO" id="GO:0005886">
    <property type="term" value="C:plasma membrane"/>
    <property type="evidence" value="ECO:0007669"/>
    <property type="project" value="UniProtKB-SubCell"/>
</dbReference>
<evidence type="ECO:0000256" key="6">
    <source>
        <dbReference type="SAM" id="Phobius"/>
    </source>
</evidence>
<feature type="transmembrane region" description="Helical" evidence="6">
    <location>
        <begin position="311"/>
        <end position="333"/>
    </location>
</feature>
<evidence type="ECO:0000313" key="8">
    <source>
        <dbReference type="Proteomes" id="UP000271925"/>
    </source>
</evidence>
<feature type="transmembrane region" description="Helical" evidence="6">
    <location>
        <begin position="375"/>
        <end position="394"/>
    </location>
</feature>
<feature type="transmembrane region" description="Helical" evidence="6">
    <location>
        <begin position="82"/>
        <end position="105"/>
    </location>
</feature>
<dbReference type="AlphaFoldDB" id="A0A3P1BIE9"/>
<dbReference type="EMBL" id="RQJO01000010">
    <property type="protein sequence ID" value="RRB00877.1"/>
    <property type="molecule type" value="Genomic_DNA"/>
</dbReference>
<feature type="transmembrane region" description="Helical" evidence="6">
    <location>
        <begin position="185"/>
        <end position="204"/>
    </location>
</feature>
<feature type="transmembrane region" description="Helical" evidence="6">
    <location>
        <begin position="42"/>
        <end position="62"/>
    </location>
</feature>
<evidence type="ECO:0000256" key="2">
    <source>
        <dbReference type="ARBA" id="ARBA00022475"/>
    </source>
</evidence>